<dbReference type="GO" id="GO:0061775">
    <property type="term" value="F:cohesin loader activity"/>
    <property type="evidence" value="ECO:0007669"/>
    <property type="project" value="InterPro"/>
</dbReference>
<dbReference type="GO" id="GO:0003682">
    <property type="term" value="F:chromatin binding"/>
    <property type="evidence" value="ECO:0007669"/>
    <property type="project" value="TreeGrafter"/>
</dbReference>
<dbReference type="PANTHER" id="PTHR21704:SF18">
    <property type="entry name" value="NIPPED-B-LIKE PROTEIN"/>
    <property type="match status" value="1"/>
</dbReference>
<dbReference type="InterPro" id="IPR033031">
    <property type="entry name" value="Scc2/Nipped-B"/>
</dbReference>
<dbReference type="Proteomes" id="UP000189580">
    <property type="component" value="Chromosome b"/>
</dbReference>
<dbReference type="GeneID" id="30034983"/>
<organism evidence="4 5">
    <name type="scientific">Sugiyamaella lignohabitans</name>
    <dbReference type="NCBI Taxonomy" id="796027"/>
    <lineage>
        <taxon>Eukaryota</taxon>
        <taxon>Fungi</taxon>
        <taxon>Dikarya</taxon>
        <taxon>Ascomycota</taxon>
        <taxon>Saccharomycotina</taxon>
        <taxon>Dipodascomycetes</taxon>
        <taxon>Dipodascales</taxon>
        <taxon>Trichomonascaceae</taxon>
        <taxon>Sugiyamaella</taxon>
    </lineage>
</organism>
<feature type="compositionally biased region" description="Basic residues" evidence="2">
    <location>
        <begin position="1471"/>
        <end position="1486"/>
    </location>
</feature>
<comment type="similarity">
    <text evidence="1">Belongs to the SCC2/Nipped-B family.</text>
</comment>
<dbReference type="OrthoDB" id="418242at2759"/>
<dbReference type="GO" id="GO:0034087">
    <property type="term" value="P:establishment of mitotic sister chromatid cohesion"/>
    <property type="evidence" value="ECO:0007669"/>
    <property type="project" value="TreeGrafter"/>
</dbReference>
<name>A0A167FJI3_9ASCO</name>
<dbReference type="RefSeq" id="XP_018737858.1">
    <property type="nucleotide sequence ID" value="XM_018879996.1"/>
</dbReference>
<evidence type="ECO:0000256" key="1">
    <source>
        <dbReference type="RuleBase" id="RU364107"/>
    </source>
</evidence>
<keyword evidence="1" id="KW-0131">Cell cycle</keyword>
<evidence type="ECO:0000256" key="2">
    <source>
        <dbReference type="SAM" id="MobiDB-lite"/>
    </source>
</evidence>
<dbReference type="EMBL" id="CP014503">
    <property type="protein sequence ID" value="ANB15381.1"/>
    <property type="molecule type" value="Genomic_DNA"/>
</dbReference>
<evidence type="ECO:0000313" key="5">
    <source>
        <dbReference type="Proteomes" id="UP000189580"/>
    </source>
</evidence>
<dbReference type="SUPFAM" id="SSF48371">
    <property type="entry name" value="ARM repeat"/>
    <property type="match status" value="1"/>
</dbReference>
<dbReference type="PANTHER" id="PTHR21704">
    <property type="entry name" value="NIPPED-B-LIKE PROTEIN DELANGIN SCC2-RELATED"/>
    <property type="match status" value="1"/>
</dbReference>
<evidence type="ECO:0000259" key="3">
    <source>
        <dbReference type="Pfam" id="PF12830"/>
    </source>
</evidence>
<keyword evidence="1" id="KW-0677">Repeat</keyword>
<feature type="region of interest" description="Disordered" evidence="2">
    <location>
        <begin position="345"/>
        <end position="367"/>
    </location>
</feature>
<dbReference type="GO" id="GO:0090694">
    <property type="term" value="C:Scc2-Scc4 cohesin loading complex"/>
    <property type="evidence" value="ECO:0007669"/>
    <property type="project" value="TreeGrafter"/>
</dbReference>
<dbReference type="Pfam" id="PF12830">
    <property type="entry name" value="Nipped-B_C"/>
    <property type="match status" value="1"/>
</dbReference>
<dbReference type="InterPro" id="IPR024986">
    <property type="entry name" value="Nipped-B_C"/>
</dbReference>
<accession>A0A167FJI3</accession>
<comment type="subcellular location">
    <subcellularLocation>
        <location evidence="1">Nucleus</location>
    </subcellularLocation>
</comment>
<dbReference type="KEGG" id="slb:AWJ20_3008"/>
<reference evidence="4 5" key="1">
    <citation type="submission" date="2016-02" db="EMBL/GenBank/DDBJ databases">
        <title>Complete genome sequence and transcriptome regulation of the pentose utilising yeast Sugiyamaella lignohabitans.</title>
        <authorList>
            <person name="Bellasio M."/>
            <person name="Peymann A."/>
            <person name="Valli M."/>
            <person name="Sipitzky M."/>
            <person name="Graf A."/>
            <person name="Sauer M."/>
            <person name="Marx H."/>
            <person name="Mattanovich D."/>
        </authorList>
    </citation>
    <scope>NUCLEOTIDE SEQUENCE [LARGE SCALE GENOMIC DNA]</scope>
    <source>
        <strain evidence="4 5">CBS 10342</strain>
    </source>
</reference>
<feature type="region of interest" description="Disordered" evidence="2">
    <location>
        <begin position="1466"/>
        <end position="1508"/>
    </location>
</feature>
<evidence type="ECO:0000313" key="4">
    <source>
        <dbReference type="EMBL" id="ANB15381.1"/>
    </source>
</evidence>
<keyword evidence="1" id="KW-0539">Nucleus</keyword>
<dbReference type="GO" id="GO:0140588">
    <property type="term" value="P:chromatin looping"/>
    <property type="evidence" value="ECO:0007669"/>
    <property type="project" value="InterPro"/>
</dbReference>
<gene>
    <name evidence="4" type="ORF">AWJ20_3008</name>
</gene>
<dbReference type="GO" id="GO:0071169">
    <property type="term" value="P:establishment of protein localization to chromatin"/>
    <property type="evidence" value="ECO:0007669"/>
    <property type="project" value="TreeGrafter"/>
</dbReference>
<keyword evidence="5" id="KW-1185">Reference proteome</keyword>
<dbReference type="GO" id="GO:0010468">
    <property type="term" value="P:regulation of gene expression"/>
    <property type="evidence" value="ECO:0007669"/>
    <property type="project" value="InterPro"/>
</dbReference>
<feature type="domain" description="Sister chromatid cohesion C-terminal" evidence="3">
    <location>
        <begin position="1136"/>
        <end position="1323"/>
    </location>
</feature>
<proteinExistence type="inferred from homology"/>
<sequence length="1508" mass="169814">MTAPSKEERVEGYQKYFVSVTSVVAHGLLDDNHEAVKRGFMEYSLYRRGYGPTYHTLTLKTIANLERCIKNISAEWIEDHINENSMKTLYEVLVQGLVHVSSNIVLVEEMGSIDNKTSILSEQDPLVIGTNMLSAIEKGLKCSKLLINIYSKRLKNPKYSPEGPLSDIATFLEDLSINLMLRLSQEKILDKSTLSQKEYDMIVNNQVLLEGTHKDLREIFHSIDSYLRHSVLPEKSVIKIEDIAAKFYFVDPVTKTKSISGGAVFRESSIEAMRKICMELILTIFTSYPKERTNILTKLLRSYAHLPDTKIKSKPYQLDGGLGTIESPSAMFMRMVHISGMTIPHDSSDDLTESTDDPLGKHGHTASASSNAINISQSVGGYIISFLIKKVLPDKGEPKASKEEPYKELFQLLTTDFLTVLGHSNWPAAEIMVTIILVTLLPYTTSEVAYSANFAFEVLGMIAPYLYKVKIISENLRHLESQEVKISILPPINVNVSQVKGILDDMEIVLAPQVSSTHSNSYSYLSSLFLFEILSLCKADNVAEEIKELCLRFVDNCESNGAYGQITLVPMHNSSHGDVTTSYSRLLTLRPIALYYDIIVRNVIDTICISKKTTIRTKAFSVLKGLRREDSELLSNQSLMDSVQRLLGPSESTSIRDGALEVFGDQVLLQPEDAGEKYKTICHLCNDPTAGISLKKRAIDYCSRLLTLTQDQEIKVGIICCFCLGLKDDDQSIIDTMMSTLTRHLFPRDLESPKDHLQVNFLLEFNSSDNGRDRTEFLELAISKILGPGSQRTPELNKSAQKLVDTLFEREHQNYSQALGDGNKQYSSSFLKLIGIFAKADGTLVSADQLSSLLSLLQDSSLDVSVDTVSETMAILRYGLNTKKVMDRSFLSKFQEYLKIQLTSHKRPSDMIHIAVCLSISSNLMGNTDRIWLFLANSFQNLKKFERNIQLFAKSEKNMQQYRLIARIVSNLTRYCPLDKSYVEKASPSKGQYSTMSELVVGHYLIPFVKPAVDISIRKVALRAIGTILIGEPGIFTKIRDVKLLYDRVMLSNSKYEIDHEDFFEKNSAEVRYLDEKLLVLKTIDELLRLEEEAANLKLIERARDNNKSSSKDKAVIDLDSLQGRAQNTFRDAATSSIIQAYLDCILKASLSTDPEYSQWAAETLSASIRQNFADPNRSAKVIVALEASSSRQVVHGAKLAHERIHEKFQSRVEQIYAEGIKLAARCHRNVPGRFLGRFNNNGTVGPFRIIWSILKEKKGRRGFLDSLMRKIVINWEKDGDPVRDLAFLKENLNYATFVCYGLADLVFAEGEEVLRIIVEVNHILSTMGADFAVAITALYDSGQGDKVSDERWNCLGEAACLFLLLVRFREFLKIAYDIPESKVKDYTEKKGSRDFKIELREDFELDIDALVASRVEVMSRKENLLLIWQLLIEVEGDSTSADIIEWIQGKLDDDVKIKMKAVISPSTSPVKKRGASQSPSKRRKPVSFSDHVVDCEESSSPKKKIRF</sequence>
<dbReference type="InterPro" id="IPR016024">
    <property type="entry name" value="ARM-type_fold"/>
</dbReference>
<protein>
    <recommendedName>
        <fullName evidence="1">Sister chromatid cohesion protein</fullName>
    </recommendedName>
</protein>
<dbReference type="GO" id="GO:1990414">
    <property type="term" value="P:replication-born double-strand break repair via sister chromatid exchange"/>
    <property type="evidence" value="ECO:0007669"/>
    <property type="project" value="TreeGrafter"/>
</dbReference>